<dbReference type="EMBL" id="PZFR01000048">
    <property type="protein sequence ID" value="PTI68557.1"/>
    <property type="molecule type" value="Genomic_DNA"/>
</dbReference>
<keyword evidence="2" id="KW-1185">Reference proteome</keyword>
<gene>
    <name evidence="1" type="ORF">BU057_08400</name>
</gene>
<comment type="caution">
    <text evidence="1">The sequence shown here is derived from an EMBL/GenBank/DDBJ whole genome shotgun (WGS) entry which is preliminary data.</text>
</comment>
<proteinExistence type="predicted"/>
<evidence type="ECO:0000313" key="2">
    <source>
        <dbReference type="Proteomes" id="UP000240859"/>
    </source>
</evidence>
<reference evidence="1 2" key="1">
    <citation type="journal article" date="2016" name="Front. Microbiol.">
        <title>Comprehensive Phylogenetic Analysis of Bovine Non-aureus Staphylococci Species Based on Whole-Genome Sequencing.</title>
        <authorList>
            <person name="Naushad S."/>
            <person name="Barkema H.W."/>
            <person name="Luby C."/>
            <person name="Condas L.A."/>
            <person name="Nobrega D.B."/>
            <person name="Carson D.A."/>
            <person name="De Buck J."/>
        </authorList>
    </citation>
    <scope>NUCLEOTIDE SEQUENCE [LARGE SCALE GENOMIC DNA]</scope>
    <source>
        <strain evidence="1 2">SNUC 1084</strain>
    </source>
</reference>
<organism evidence="1 2">
    <name type="scientific">Staphylococcus succinus</name>
    <dbReference type="NCBI Taxonomy" id="61015"/>
    <lineage>
        <taxon>Bacteria</taxon>
        <taxon>Bacillati</taxon>
        <taxon>Bacillota</taxon>
        <taxon>Bacilli</taxon>
        <taxon>Bacillales</taxon>
        <taxon>Staphylococcaceae</taxon>
        <taxon>Staphylococcus</taxon>
    </lineage>
</organism>
<dbReference type="RefSeq" id="WP_107600984.1">
    <property type="nucleotide sequence ID" value="NZ_JBOILH010000001.1"/>
</dbReference>
<dbReference type="Proteomes" id="UP000240859">
    <property type="component" value="Unassembled WGS sequence"/>
</dbReference>
<accession>A0ABX5ILF0</accession>
<evidence type="ECO:0000313" key="1">
    <source>
        <dbReference type="EMBL" id="PTI68557.1"/>
    </source>
</evidence>
<sequence>MVKLNACINEVKTFKGIANNVVKEPVSSSVKKKAILEKMSDKEKNYYHSFVEENELEELNLPFLKNNIYLKKVKARLEYPRKKKLNEDGTFLPKSDRLNIAYVDVYFLGLNDKFYTIITTSNKTSVNRIKNLIGNENFIVNDDLDINNDIFNWLMYLYEERSGNISEKLKIENISGFVGNIADDTNVFSGNSDQTTELTVTKAFISNGGELKKVGTRIRHDEMIDIIFFIDDKSNISIDCVSSIDLTLLNGVKTQLGKEVYYMLYIYCYLINELKKRYAFESNEFMSTKKRAFSKKIGLEVIKSIMIENGIELNELK</sequence>
<protein>
    <submittedName>
        <fullName evidence="1">Uncharacterized protein</fullName>
    </submittedName>
</protein>
<name>A0ABX5ILF0_9STAP</name>